<comment type="caution">
    <text evidence="8">The sequence shown here is derived from an EMBL/GenBank/DDBJ whole genome shotgun (WGS) entry which is preliminary data.</text>
</comment>
<dbReference type="PANTHER" id="PTHR10869:SF246">
    <property type="entry name" value="TRANSMEMBRANE PROLYL 4-HYDROXYLASE"/>
    <property type="match status" value="1"/>
</dbReference>
<keyword evidence="4" id="KW-0223">Dioxygenase</keyword>
<evidence type="ECO:0000256" key="2">
    <source>
        <dbReference type="ARBA" id="ARBA00022723"/>
    </source>
</evidence>
<dbReference type="InterPro" id="IPR044862">
    <property type="entry name" value="Pro_4_hyd_alph_FE2OG_OXY"/>
</dbReference>
<keyword evidence="9" id="KW-1185">Reference proteome</keyword>
<name>A0ABU8MPN3_9PSEU</name>
<dbReference type="InterPro" id="IPR045054">
    <property type="entry name" value="P4HA-like"/>
</dbReference>
<evidence type="ECO:0000313" key="9">
    <source>
        <dbReference type="Proteomes" id="UP001385809"/>
    </source>
</evidence>
<dbReference type="SMART" id="SM00702">
    <property type="entry name" value="P4Hc"/>
    <property type="match status" value="1"/>
</dbReference>
<evidence type="ECO:0000259" key="7">
    <source>
        <dbReference type="PROSITE" id="PS51471"/>
    </source>
</evidence>
<keyword evidence="5" id="KW-0560">Oxidoreductase</keyword>
<evidence type="ECO:0000313" key="8">
    <source>
        <dbReference type="EMBL" id="MEJ2869270.1"/>
    </source>
</evidence>
<keyword evidence="6" id="KW-0408">Iron</keyword>
<reference evidence="8 9" key="1">
    <citation type="submission" date="2024-03" db="EMBL/GenBank/DDBJ databases">
        <title>Actinomycetospora sp. OC33-EN08, a novel actinomycete isolated from wild orchid (Aerides multiflora).</title>
        <authorList>
            <person name="Suriyachadkun C."/>
        </authorList>
    </citation>
    <scope>NUCLEOTIDE SEQUENCE [LARGE SCALE GENOMIC DNA]</scope>
    <source>
        <strain evidence="8 9">OC33-EN08</strain>
    </source>
</reference>
<keyword evidence="3" id="KW-0847">Vitamin C</keyword>
<sequence>MSADPVALLDGFCDAGERLAVLHELRYCHWSPSTVVRRHEERLVTSSSPARTSTTTDQWWFPPELLALTGRIESRLAERFAVEPDHLDPWQATRYEVGETFGLHHDAGHWVRSPAGERRRTVLIYLEEPDEGGGTEFPSLDLLVAPRAGRVAVWDNLRPDGRVDPFTRHIALPVLRGRKTVLTTWERVRPTCSRRESLP</sequence>
<comment type="cofactor">
    <cofactor evidence="1">
        <name>L-ascorbate</name>
        <dbReference type="ChEBI" id="CHEBI:38290"/>
    </cofactor>
</comment>
<keyword evidence="2" id="KW-0479">Metal-binding</keyword>
<protein>
    <submittedName>
        <fullName evidence="8">2OG-Fe(II) oxygenase</fullName>
    </submittedName>
</protein>
<dbReference type="InterPro" id="IPR005123">
    <property type="entry name" value="Oxoglu/Fe-dep_dioxygenase_dom"/>
</dbReference>
<dbReference type="PROSITE" id="PS51471">
    <property type="entry name" value="FE2OG_OXY"/>
    <property type="match status" value="1"/>
</dbReference>
<dbReference type="Gene3D" id="2.60.120.620">
    <property type="entry name" value="q2cbj1_9rhob like domain"/>
    <property type="match status" value="1"/>
</dbReference>
<evidence type="ECO:0000256" key="3">
    <source>
        <dbReference type="ARBA" id="ARBA00022896"/>
    </source>
</evidence>
<evidence type="ECO:0000256" key="5">
    <source>
        <dbReference type="ARBA" id="ARBA00023002"/>
    </source>
</evidence>
<dbReference type="PANTHER" id="PTHR10869">
    <property type="entry name" value="PROLYL 4-HYDROXYLASE ALPHA SUBUNIT"/>
    <property type="match status" value="1"/>
</dbReference>
<dbReference type="EMBL" id="JBBEGN010000007">
    <property type="protein sequence ID" value="MEJ2869270.1"/>
    <property type="molecule type" value="Genomic_DNA"/>
</dbReference>
<dbReference type="Pfam" id="PF13640">
    <property type="entry name" value="2OG-FeII_Oxy_3"/>
    <property type="match status" value="1"/>
</dbReference>
<dbReference type="Proteomes" id="UP001385809">
    <property type="component" value="Unassembled WGS sequence"/>
</dbReference>
<evidence type="ECO:0000256" key="6">
    <source>
        <dbReference type="ARBA" id="ARBA00023004"/>
    </source>
</evidence>
<dbReference type="RefSeq" id="WP_337695847.1">
    <property type="nucleotide sequence ID" value="NZ_JBBEGN010000007.1"/>
</dbReference>
<evidence type="ECO:0000256" key="1">
    <source>
        <dbReference type="ARBA" id="ARBA00001961"/>
    </source>
</evidence>
<gene>
    <name evidence="8" type="ORF">WCD74_15955</name>
</gene>
<feature type="domain" description="Fe2OG dioxygenase" evidence="7">
    <location>
        <begin position="86"/>
        <end position="188"/>
    </location>
</feature>
<evidence type="ECO:0000256" key="4">
    <source>
        <dbReference type="ARBA" id="ARBA00022964"/>
    </source>
</evidence>
<proteinExistence type="predicted"/>
<accession>A0ABU8MPN3</accession>
<organism evidence="8 9">
    <name type="scientific">Actinomycetospora aurantiaca</name>
    <dbReference type="NCBI Taxonomy" id="3129233"/>
    <lineage>
        <taxon>Bacteria</taxon>
        <taxon>Bacillati</taxon>
        <taxon>Actinomycetota</taxon>
        <taxon>Actinomycetes</taxon>
        <taxon>Pseudonocardiales</taxon>
        <taxon>Pseudonocardiaceae</taxon>
        <taxon>Actinomycetospora</taxon>
    </lineage>
</organism>
<dbReference type="InterPro" id="IPR006620">
    <property type="entry name" value="Pro_4_hyd_alph"/>
</dbReference>